<evidence type="ECO:0000256" key="9">
    <source>
        <dbReference type="ARBA" id="ARBA00023237"/>
    </source>
</evidence>
<dbReference type="PROSITE" id="PS52016">
    <property type="entry name" value="TONB_DEPENDENT_REC_3"/>
    <property type="match status" value="1"/>
</dbReference>
<evidence type="ECO:0000256" key="7">
    <source>
        <dbReference type="ARBA" id="ARBA00023136"/>
    </source>
</evidence>
<keyword evidence="5 12" id="KW-0732">Signal</keyword>
<organism evidence="15 16">
    <name type="scientific">Fibrivirga algicola</name>
    <dbReference type="NCBI Taxonomy" id="2950420"/>
    <lineage>
        <taxon>Bacteria</taxon>
        <taxon>Pseudomonadati</taxon>
        <taxon>Bacteroidota</taxon>
        <taxon>Cytophagia</taxon>
        <taxon>Cytophagales</taxon>
        <taxon>Spirosomataceae</taxon>
        <taxon>Fibrivirga</taxon>
    </lineage>
</organism>
<feature type="domain" description="TonB-dependent receptor-like beta-barrel" evidence="13">
    <location>
        <begin position="413"/>
        <end position="883"/>
    </location>
</feature>
<evidence type="ECO:0000256" key="10">
    <source>
        <dbReference type="PROSITE-ProRule" id="PRU01360"/>
    </source>
</evidence>
<dbReference type="InterPro" id="IPR039426">
    <property type="entry name" value="TonB-dep_rcpt-like"/>
</dbReference>
<dbReference type="RefSeq" id="WP_166693115.1">
    <property type="nucleotide sequence ID" value="NZ_WAEL01000007.1"/>
</dbReference>
<evidence type="ECO:0000256" key="8">
    <source>
        <dbReference type="ARBA" id="ARBA00023170"/>
    </source>
</evidence>
<dbReference type="Pfam" id="PF07715">
    <property type="entry name" value="Plug"/>
    <property type="match status" value="1"/>
</dbReference>
<keyword evidence="2 10" id="KW-0813">Transport</keyword>
<evidence type="ECO:0000256" key="11">
    <source>
        <dbReference type="RuleBase" id="RU003357"/>
    </source>
</evidence>
<evidence type="ECO:0000256" key="1">
    <source>
        <dbReference type="ARBA" id="ARBA00004571"/>
    </source>
</evidence>
<dbReference type="PANTHER" id="PTHR30069">
    <property type="entry name" value="TONB-DEPENDENT OUTER MEMBRANE RECEPTOR"/>
    <property type="match status" value="1"/>
</dbReference>
<keyword evidence="7 10" id="KW-0472">Membrane</keyword>
<proteinExistence type="inferred from homology"/>
<keyword evidence="16" id="KW-1185">Reference proteome</keyword>
<evidence type="ECO:0000256" key="12">
    <source>
        <dbReference type="SAM" id="SignalP"/>
    </source>
</evidence>
<evidence type="ECO:0000256" key="4">
    <source>
        <dbReference type="ARBA" id="ARBA00022692"/>
    </source>
</evidence>
<evidence type="ECO:0000256" key="2">
    <source>
        <dbReference type="ARBA" id="ARBA00022448"/>
    </source>
</evidence>
<keyword evidence="3 10" id="KW-1134">Transmembrane beta strand</keyword>
<evidence type="ECO:0000313" key="16">
    <source>
        <dbReference type="Proteomes" id="UP000606008"/>
    </source>
</evidence>
<dbReference type="InterPro" id="IPR036942">
    <property type="entry name" value="Beta-barrel_TonB_sf"/>
</dbReference>
<evidence type="ECO:0000256" key="6">
    <source>
        <dbReference type="ARBA" id="ARBA00023077"/>
    </source>
</evidence>
<dbReference type="InterPro" id="IPR012910">
    <property type="entry name" value="Plug_dom"/>
</dbReference>
<accession>A0ABX0QQ36</accession>
<comment type="subcellular location">
    <subcellularLocation>
        <location evidence="1 10">Cell outer membrane</location>
        <topology evidence="1 10">Multi-pass membrane protein</topology>
    </subcellularLocation>
</comment>
<dbReference type="Pfam" id="PF13715">
    <property type="entry name" value="CarbopepD_reg_2"/>
    <property type="match status" value="1"/>
</dbReference>
<reference evidence="15" key="1">
    <citation type="submission" date="2024-05" db="EMBL/GenBank/DDBJ databases">
        <authorList>
            <person name="Jung D.-H."/>
        </authorList>
    </citation>
    <scope>NUCLEOTIDE SEQUENCE</scope>
    <source>
        <strain evidence="15">JA-25</strain>
    </source>
</reference>
<dbReference type="InterPro" id="IPR000531">
    <property type="entry name" value="Beta-barrel_TonB"/>
</dbReference>
<name>A0ABX0QQ36_9BACT</name>
<evidence type="ECO:0000259" key="14">
    <source>
        <dbReference type="Pfam" id="PF07715"/>
    </source>
</evidence>
<dbReference type="Gene3D" id="2.60.40.1120">
    <property type="entry name" value="Carboxypeptidase-like, regulatory domain"/>
    <property type="match status" value="1"/>
</dbReference>
<evidence type="ECO:0000256" key="5">
    <source>
        <dbReference type="ARBA" id="ARBA00022729"/>
    </source>
</evidence>
<keyword evidence="9 10" id="KW-0998">Cell outer membrane</keyword>
<dbReference type="SUPFAM" id="SSF56935">
    <property type="entry name" value="Porins"/>
    <property type="match status" value="1"/>
</dbReference>
<dbReference type="PANTHER" id="PTHR30069:SF29">
    <property type="entry name" value="HEMOGLOBIN AND HEMOGLOBIN-HAPTOGLOBIN-BINDING PROTEIN 1-RELATED"/>
    <property type="match status" value="1"/>
</dbReference>
<dbReference type="Gene3D" id="2.170.130.10">
    <property type="entry name" value="TonB-dependent receptor, plug domain"/>
    <property type="match status" value="1"/>
</dbReference>
<dbReference type="Proteomes" id="UP000606008">
    <property type="component" value="Unassembled WGS sequence"/>
</dbReference>
<dbReference type="InterPro" id="IPR008969">
    <property type="entry name" value="CarboxyPept-like_regulatory"/>
</dbReference>
<keyword evidence="4 10" id="KW-0812">Transmembrane</keyword>
<dbReference type="SUPFAM" id="SSF49464">
    <property type="entry name" value="Carboxypeptidase regulatory domain-like"/>
    <property type="match status" value="1"/>
</dbReference>
<gene>
    <name evidence="15" type="ORF">F7231_19000</name>
</gene>
<comment type="caution">
    <text evidence="15">The sequence shown here is derived from an EMBL/GenBank/DDBJ whole genome shotgun (WGS) entry which is preliminary data.</text>
</comment>
<dbReference type="InterPro" id="IPR037066">
    <property type="entry name" value="Plug_dom_sf"/>
</dbReference>
<comment type="similarity">
    <text evidence="10 11">Belongs to the TonB-dependent receptor family.</text>
</comment>
<dbReference type="EMBL" id="WAEL01000007">
    <property type="protein sequence ID" value="NID12269.1"/>
    <property type="molecule type" value="Genomic_DNA"/>
</dbReference>
<dbReference type="Gene3D" id="2.40.170.20">
    <property type="entry name" value="TonB-dependent receptor, beta-barrel domain"/>
    <property type="match status" value="1"/>
</dbReference>
<keyword evidence="8 15" id="KW-0675">Receptor</keyword>
<feature type="domain" description="TonB-dependent receptor plug" evidence="14">
    <location>
        <begin position="280"/>
        <end position="355"/>
    </location>
</feature>
<evidence type="ECO:0000256" key="3">
    <source>
        <dbReference type="ARBA" id="ARBA00022452"/>
    </source>
</evidence>
<keyword evidence="6 11" id="KW-0798">TonB box</keyword>
<feature type="chain" id="PRO_5047465142" evidence="12">
    <location>
        <begin position="20"/>
        <end position="922"/>
    </location>
</feature>
<dbReference type="Pfam" id="PF00593">
    <property type="entry name" value="TonB_dep_Rec_b-barrel"/>
    <property type="match status" value="1"/>
</dbReference>
<evidence type="ECO:0000259" key="13">
    <source>
        <dbReference type="Pfam" id="PF00593"/>
    </source>
</evidence>
<evidence type="ECO:0000313" key="15">
    <source>
        <dbReference type="EMBL" id="NID12269.1"/>
    </source>
</evidence>
<protein>
    <submittedName>
        <fullName evidence="15">TonB-dependent receptor</fullName>
    </submittedName>
</protein>
<sequence length="922" mass="102476">MTYLYRLFFAVFCSCIVSCGYSQTVPPTPISGQFNNLSFKQFAEAIEARSPYRFYFQARDVDSLRIQLSVTDKPLSVVLTRVFEGTPHQFAIDGRNRVFITTNQAIRTSLPIGFFDRGPGGASDDSASVDYGAAREQTRLSLETKLNEIGSRGGSSRTGNATLAGRIRSTTTGEPAIGVYVLIEKPRIGVLTDQYGVYSISLPKGRHELQIRSIGMKDTKRQIMLYGDGKLDIDMDEEVVPLRELIVGAKKDINVAGLQMGAERLDIRTIKQVPTVLGEADLIRVVLTLPGVKSVGEGTVGFNVRGGSAGQNLILFNDAVIYNPSHLFGFFSAFNPDIIKSVDLYKSAIPARFGGRLSSVLDVSTRDGNKKKLVGSGGIGPLTGRLTLEGPLFSEKTSFLFGVRSTYSDWLLRQLTSAAYQNSKASFYDVNLHLTHEASDKNSFYLTAYTSSDQFKLNSDSLYAYQNQVAALKWKHVFGSKLYSVVTGTYSGYKYNVSSDDNPTEAFKFGFGIQQSTAKIDVNYYPNAQHTVDFGVSTTLYSLQPGNLQPNGAASLVGADVVPAEKGLETAVYIGDRFDINSRLSLNIGLRYSHFMNLGPSQVYGYAPGFSRTLATIRDTVSYGAGKVVKTYQGPEYRIGLRYSVTDDFSVKASYNRMRQYLNMLSNTVAVSPLDIYKLSDSYIQPQIGDQYSLGLYKNLRANTIELSAEGYYRTLTNQLDYKSGASLLLNHHLETDVVQAEGVAYGVELMVKKLTGKLNGWVSYTYARSLLRTTSSFPSEVVNENNYYPSSYDKPHDITLIGNYKVNRRFSISFNMTYSTGRPITLPLAKYVLGGAERIYYSERNQYRIPDYFRTDLSLNIEGNHKIRKLAHSSWTVGLYNLTGRRNPYSVYFNTANSAIRGYQLSIFGQPIPTLTYNFRF</sequence>
<feature type="signal peptide" evidence="12">
    <location>
        <begin position="1"/>
        <end position="19"/>
    </location>
</feature>